<evidence type="ECO:0000313" key="1">
    <source>
        <dbReference type="EMBL" id="JAD99658.1"/>
    </source>
</evidence>
<name>A0A0A9EL01_ARUDO</name>
<proteinExistence type="predicted"/>
<dbReference type="AlphaFoldDB" id="A0A0A9EL01"/>
<reference evidence="1" key="2">
    <citation type="journal article" date="2015" name="Data Brief">
        <title>Shoot transcriptome of the giant reed, Arundo donax.</title>
        <authorList>
            <person name="Barrero R.A."/>
            <person name="Guerrero F.D."/>
            <person name="Moolhuijzen P."/>
            <person name="Goolsby J.A."/>
            <person name="Tidwell J."/>
            <person name="Bellgard S.E."/>
            <person name="Bellgard M.I."/>
        </authorList>
    </citation>
    <scope>NUCLEOTIDE SEQUENCE</scope>
    <source>
        <tissue evidence="1">Shoot tissue taken approximately 20 cm above the soil surface</tissue>
    </source>
</reference>
<reference evidence="1" key="1">
    <citation type="submission" date="2014-09" db="EMBL/GenBank/DDBJ databases">
        <authorList>
            <person name="Magalhaes I.L.F."/>
            <person name="Oliveira U."/>
            <person name="Santos F.R."/>
            <person name="Vidigal T.H.D.A."/>
            <person name="Brescovit A.D."/>
            <person name="Santos A.J."/>
        </authorList>
    </citation>
    <scope>NUCLEOTIDE SEQUENCE</scope>
    <source>
        <tissue evidence="1">Shoot tissue taken approximately 20 cm above the soil surface</tissue>
    </source>
</reference>
<protein>
    <submittedName>
        <fullName evidence="1">Uncharacterized protein</fullName>
    </submittedName>
</protein>
<organism evidence="1">
    <name type="scientific">Arundo donax</name>
    <name type="common">Giant reed</name>
    <name type="synonym">Donax arundinaceus</name>
    <dbReference type="NCBI Taxonomy" id="35708"/>
    <lineage>
        <taxon>Eukaryota</taxon>
        <taxon>Viridiplantae</taxon>
        <taxon>Streptophyta</taxon>
        <taxon>Embryophyta</taxon>
        <taxon>Tracheophyta</taxon>
        <taxon>Spermatophyta</taxon>
        <taxon>Magnoliopsida</taxon>
        <taxon>Liliopsida</taxon>
        <taxon>Poales</taxon>
        <taxon>Poaceae</taxon>
        <taxon>PACMAD clade</taxon>
        <taxon>Arundinoideae</taxon>
        <taxon>Arundineae</taxon>
        <taxon>Arundo</taxon>
    </lineage>
</organism>
<accession>A0A0A9EL01</accession>
<sequence length="46" mass="5248">MRTHTIPTHPTLTPHAHTRYYGIERHEASNARERAVPLNARVCTLA</sequence>
<dbReference type="EMBL" id="GBRH01198237">
    <property type="protein sequence ID" value="JAD99658.1"/>
    <property type="molecule type" value="Transcribed_RNA"/>
</dbReference>